<proteinExistence type="predicted"/>
<accession>A0ABP6P2P4</accession>
<gene>
    <name evidence="1" type="ORF">GCM10010531_17220</name>
</gene>
<dbReference type="Pfam" id="PF22507">
    <property type="entry name" value="DUF6994"/>
    <property type="match status" value="1"/>
</dbReference>
<reference evidence="2" key="1">
    <citation type="journal article" date="2019" name="Int. J. Syst. Evol. Microbiol.">
        <title>The Global Catalogue of Microorganisms (GCM) 10K type strain sequencing project: providing services to taxonomists for standard genome sequencing and annotation.</title>
        <authorList>
            <consortium name="The Broad Institute Genomics Platform"/>
            <consortium name="The Broad Institute Genome Sequencing Center for Infectious Disease"/>
            <person name="Wu L."/>
            <person name="Ma J."/>
        </authorList>
    </citation>
    <scope>NUCLEOTIDE SEQUENCE [LARGE SCALE GENOMIC DNA]</scope>
    <source>
        <strain evidence="2">JCM 15614</strain>
    </source>
</reference>
<dbReference type="RefSeq" id="WP_344688362.1">
    <property type="nucleotide sequence ID" value="NZ_BAAAVV010000003.1"/>
</dbReference>
<sequence length="299" mass="33774">MPTALFPHHHWADADGLSAPDPQLAATGYFRNDPDSDSRNLQRWHQQLWSRRLADGTGLELTSPRRGVLLTDGGIALTSDAAVPAWEHWSQVQALKPETDELVRARGRGSIHQLGWRLYDMGCFLLFPGLQIGRQHTINQARGWTPAIADRLDLTLECIRRYYDELPEASAPELPAGYDLTNPLGPVLHRYRTFFNVFGSFDNYVTFWMLEDLVTDEPGGPQVRFLMPRDESGPYDFQRESGLPRTADAYSEYLIAADDFVQARNRRLAAHAATITRLADPICQACLDTSDGVHQRWTL</sequence>
<evidence type="ECO:0000313" key="2">
    <source>
        <dbReference type="Proteomes" id="UP001499924"/>
    </source>
</evidence>
<keyword evidence="2" id="KW-1185">Reference proteome</keyword>
<name>A0ABP6P2P4_9ACTN</name>
<dbReference type="InterPro" id="IPR054263">
    <property type="entry name" value="DUF6994"/>
</dbReference>
<organism evidence="1 2">
    <name type="scientific">Blastococcus jejuensis</name>
    <dbReference type="NCBI Taxonomy" id="351224"/>
    <lineage>
        <taxon>Bacteria</taxon>
        <taxon>Bacillati</taxon>
        <taxon>Actinomycetota</taxon>
        <taxon>Actinomycetes</taxon>
        <taxon>Geodermatophilales</taxon>
        <taxon>Geodermatophilaceae</taxon>
        <taxon>Blastococcus</taxon>
    </lineage>
</organism>
<evidence type="ECO:0000313" key="1">
    <source>
        <dbReference type="EMBL" id="GAA3165298.1"/>
    </source>
</evidence>
<protein>
    <submittedName>
        <fullName evidence="1">Uncharacterized protein</fullName>
    </submittedName>
</protein>
<dbReference type="Proteomes" id="UP001499924">
    <property type="component" value="Unassembled WGS sequence"/>
</dbReference>
<comment type="caution">
    <text evidence="1">The sequence shown here is derived from an EMBL/GenBank/DDBJ whole genome shotgun (WGS) entry which is preliminary data.</text>
</comment>
<dbReference type="EMBL" id="BAAAVV010000003">
    <property type="protein sequence ID" value="GAA3165298.1"/>
    <property type="molecule type" value="Genomic_DNA"/>
</dbReference>